<dbReference type="EMBL" id="JACHIN010000004">
    <property type="protein sequence ID" value="MBB5077769.1"/>
    <property type="molecule type" value="Genomic_DNA"/>
</dbReference>
<proteinExistence type="predicted"/>
<gene>
    <name evidence="1" type="ORF">HNR40_003244</name>
</gene>
<organism evidence="1 2">
    <name type="scientific">Nonomuraea endophytica</name>
    <dbReference type="NCBI Taxonomy" id="714136"/>
    <lineage>
        <taxon>Bacteria</taxon>
        <taxon>Bacillati</taxon>
        <taxon>Actinomycetota</taxon>
        <taxon>Actinomycetes</taxon>
        <taxon>Streptosporangiales</taxon>
        <taxon>Streptosporangiaceae</taxon>
        <taxon>Nonomuraea</taxon>
    </lineage>
</organism>
<protein>
    <submittedName>
        <fullName evidence="1">Uncharacterized protein</fullName>
    </submittedName>
</protein>
<sequence>MRGAVNLLNLSEDLSDPTTCEHVVRCRACQHVLRAPESRWARIGPECAERLGLARRKPVRIRAAAAHWMCEGQLDLLAQRQETESR</sequence>
<dbReference type="InterPro" id="IPR046053">
    <property type="entry name" value="DUF6011"/>
</dbReference>
<evidence type="ECO:0000313" key="2">
    <source>
        <dbReference type="Proteomes" id="UP000568380"/>
    </source>
</evidence>
<comment type="caution">
    <text evidence="1">The sequence shown here is derived from an EMBL/GenBank/DDBJ whole genome shotgun (WGS) entry which is preliminary data.</text>
</comment>
<dbReference type="AlphaFoldDB" id="A0A7W8EFN9"/>
<dbReference type="Proteomes" id="UP000568380">
    <property type="component" value="Unassembled WGS sequence"/>
</dbReference>
<name>A0A7W8EFN9_9ACTN</name>
<dbReference type="Pfam" id="PF19474">
    <property type="entry name" value="DUF6011"/>
    <property type="match status" value="1"/>
</dbReference>
<accession>A0A7W8EFN9</accession>
<reference evidence="1 2" key="1">
    <citation type="submission" date="2020-08" db="EMBL/GenBank/DDBJ databases">
        <title>Genomic Encyclopedia of Type Strains, Phase IV (KMG-IV): sequencing the most valuable type-strain genomes for metagenomic binning, comparative biology and taxonomic classification.</title>
        <authorList>
            <person name="Goeker M."/>
        </authorList>
    </citation>
    <scope>NUCLEOTIDE SEQUENCE [LARGE SCALE GENOMIC DNA]</scope>
    <source>
        <strain evidence="1 2">DSM 45385</strain>
    </source>
</reference>
<keyword evidence="2" id="KW-1185">Reference proteome</keyword>
<dbReference type="RefSeq" id="WP_376773475.1">
    <property type="nucleotide sequence ID" value="NZ_JACHIN010000004.1"/>
</dbReference>
<evidence type="ECO:0000313" key="1">
    <source>
        <dbReference type="EMBL" id="MBB5077769.1"/>
    </source>
</evidence>